<evidence type="ECO:0000313" key="6">
    <source>
        <dbReference type="EMBL" id="MBB6250186.1"/>
    </source>
</evidence>
<accession>A0A7X0ECP8</accession>
<keyword evidence="3" id="KW-1015">Disulfide bond</keyword>
<dbReference type="CDD" id="cd02947">
    <property type="entry name" value="TRX_family"/>
    <property type="match status" value="1"/>
</dbReference>
<dbReference type="GO" id="GO:0015035">
    <property type="term" value="F:protein-disulfide reductase activity"/>
    <property type="evidence" value="ECO:0007669"/>
    <property type="project" value="TreeGrafter"/>
</dbReference>
<organism evidence="6 7">
    <name type="scientific">Nitrospirillum iridis</name>
    <dbReference type="NCBI Taxonomy" id="765888"/>
    <lineage>
        <taxon>Bacteria</taxon>
        <taxon>Pseudomonadati</taxon>
        <taxon>Pseudomonadota</taxon>
        <taxon>Alphaproteobacteria</taxon>
        <taxon>Rhodospirillales</taxon>
        <taxon>Azospirillaceae</taxon>
        <taxon>Nitrospirillum</taxon>
    </lineage>
</organism>
<keyword evidence="2" id="KW-0249">Electron transport</keyword>
<keyword evidence="7" id="KW-1185">Reference proteome</keyword>
<evidence type="ECO:0000259" key="5">
    <source>
        <dbReference type="PROSITE" id="PS51352"/>
    </source>
</evidence>
<dbReference type="PANTHER" id="PTHR45663:SF11">
    <property type="entry name" value="GEO12009P1"/>
    <property type="match status" value="1"/>
</dbReference>
<dbReference type="InterPro" id="IPR017937">
    <property type="entry name" value="Thioredoxin_CS"/>
</dbReference>
<dbReference type="GO" id="GO:0005737">
    <property type="term" value="C:cytoplasm"/>
    <property type="evidence" value="ECO:0007669"/>
    <property type="project" value="TreeGrafter"/>
</dbReference>
<proteinExistence type="predicted"/>
<dbReference type="RefSeq" id="WP_184797537.1">
    <property type="nucleotide sequence ID" value="NZ_JACIIZ010000002.1"/>
</dbReference>
<evidence type="ECO:0000256" key="3">
    <source>
        <dbReference type="ARBA" id="ARBA00023157"/>
    </source>
</evidence>
<dbReference type="InterPro" id="IPR036249">
    <property type="entry name" value="Thioredoxin-like_sf"/>
</dbReference>
<dbReference type="AlphaFoldDB" id="A0A7X0ECP8"/>
<dbReference type="Pfam" id="PF00085">
    <property type="entry name" value="Thioredoxin"/>
    <property type="match status" value="1"/>
</dbReference>
<keyword evidence="1" id="KW-0813">Transport</keyword>
<name>A0A7X0ECP8_9PROT</name>
<evidence type="ECO:0000256" key="4">
    <source>
        <dbReference type="ARBA" id="ARBA00023284"/>
    </source>
</evidence>
<comment type="caution">
    <text evidence="6">The sequence shown here is derived from an EMBL/GenBank/DDBJ whole genome shotgun (WGS) entry which is preliminary data.</text>
</comment>
<protein>
    <submittedName>
        <fullName evidence="6">Thioredoxin 1</fullName>
    </submittedName>
</protein>
<dbReference type="SUPFAM" id="SSF52833">
    <property type="entry name" value="Thioredoxin-like"/>
    <property type="match status" value="1"/>
</dbReference>
<dbReference type="PROSITE" id="PS51352">
    <property type="entry name" value="THIOREDOXIN_2"/>
    <property type="match status" value="1"/>
</dbReference>
<dbReference type="EMBL" id="JACIIZ010000002">
    <property type="protein sequence ID" value="MBB6250186.1"/>
    <property type="molecule type" value="Genomic_DNA"/>
</dbReference>
<evidence type="ECO:0000256" key="2">
    <source>
        <dbReference type="ARBA" id="ARBA00022982"/>
    </source>
</evidence>
<evidence type="ECO:0000313" key="7">
    <source>
        <dbReference type="Proteomes" id="UP000539175"/>
    </source>
</evidence>
<keyword evidence="4" id="KW-0676">Redox-active center</keyword>
<dbReference type="InterPro" id="IPR013766">
    <property type="entry name" value="Thioredoxin_domain"/>
</dbReference>
<dbReference type="PROSITE" id="PS00194">
    <property type="entry name" value="THIOREDOXIN_1"/>
    <property type="match status" value="1"/>
</dbReference>
<dbReference type="PANTHER" id="PTHR45663">
    <property type="entry name" value="GEO12009P1"/>
    <property type="match status" value="1"/>
</dbReference>
<gene>
    <name evidence="6" type="ORF">FHS74_000727</name>
</gene>
<reference evidence="6 7" key="1">
    <citation type="submission" date="2020-08" db="EMBL/GenBank/DDBJ databases">
        <title>Genomic Encyclopedia of Type Strains, Phase IV (KMG-IV): sequencing the most valuable type-strain genomes for metagenomic binning, comparative biology and taxonomic classification.</title>
        <authorList>
            <person name="Goeker M."/>
        </authorList>
    </citation>
    <scope>NUCLEOTIDE SEQUENCE [LARGE SCALE GENOMIC DNA]</scope>
    <source>
        <strain evidence="6 7">DSM 22198</strain>
    </source>
</reference>
<feature type="domain" description="Thioredoxin" evidence="5">
    <location>
        <begin position="1"/>
        <end position="107"/>
    </location>
</feature>
<dbReference type="Proteomes" id="UP000539175">
    <property type="component" value="Unassembled WGS sequence"/>
</dbReference>
<sequence>MSLLQIDEDGFQEAVLASKGALLLDLWADWCAPCHALTPILERLAQAYDQLITVAQLDIDTNKSLKDRLSVRGIPALLLFKDGAEVARLTGPQSYGKLVAWLDANGVAPPDGHAKSVQHEAEWRAFHGDTELKRFFFDRVLAHAKAGEITIARMSYWGPKGGTISAAFMRQVKPSVFERATGLPISLGLALEFARVTTAEQVGRVFDVIPPGANLADVAPRLMLAWLGAPDNLTPAYLDDPRLDTIRMDWARHLRAALAGGTVAPAIWADLRSRATEFLKDFAQDRTVPRHVAMMLANLSPPPQPDDGGEWAAILLLTGVYTILSRSEFEAGYTHYHLNLEDVRHQFCVKVANGRPPTPEVIAEIHHKWETEHADLEKILREMNEFMCANTSAETNRLTPMLIASIEDALSA</sequence>
<evidence type="ECO:0000256" key="1">
    <source>
        <dbReference type="ARBA" id="ARBA00022448"/>
    </source>
</evidence>
<dbReference type="Gene3D" id="3.40.30.10">
    <property type="entry name" value="Glutaredoxin"/>
    <property type="match status" value="1"/>
</dbReference>